<accession>A0A934X0Q2</accession>
<dbReference type="PROSITE" id="PS51257">
    <property type="entry name" value="PROKAR_LIPOPROTEIN"/>
    <property type="match status" value="1"/>
</dbReference>
<keyword evidence="2" id="KW-1185">Reference proteome</keyword>
<dbReference type="AlphaFoldDB" id="A0A934X0Q2"/>
<evidence type="ECO:0000313" key="2">
    <source>
        <dbReference type="Proteomes" id="UP000611723"/>
    </source>
</evidence>
<proteinExistence type="predicted"/>
<reference evidence="1" key="1">
    <citation type="submission" date="2021-01" db="EMBL/GenBank/DDBJ databases">
        <title>Marivirga aurantiaca sp. nov., isolated from intertidal surface sediments.</title>
        <authorList>
            <person name="Zhang M."/>
        </authorList>
    </citation>
    <scope>NUCLEOTIDE SEQUENCE</scope>
    <source>
        <strain evidence="1">S37H4</strain>
    </source>
</reference>
<name>A0A934X0Q2_9BACT</name>
<dbReference type="EMBL" id="JAEQBW010000006">
    <property type="protein sequence ID" value="MBK6266225.1"/>
    <property type="molecule type" value="Genomic_DNA"/>
</dbReference>
<gene>
    <name evidence="1" type="ORF">JKA74_14360</name>
</gene>
<dbReference type="Proteomes" id="UP000611723">
    <property type="component" value="Unassembled WGS sequence"/>
</dbReference>
<protein>
    <submittedName>
        <fullName evidence="1">Uncharacterized protein</fullName>
    </submittedName>
</protein>
<organism evidence="1 2">
    <name type="scientific">Marivirga aurantiaca</name>
    <dbReference type="NCBI Taxonomy" id="2802615"/>
    <lineage>
        <taxon>Bacteria</taxon>
        <taxon>Pseudomonadati</taxon>
        <taxon>Bacteroidota</taxon>
        <taxon>Cytophagia</taxon>
        <taxon>Cytophagales</taxon>
        <taxon>Marivirgaceae</taxon>
        <taxon>Marivirga</taxon>
    </lineage>
</organism>
<evidence type="ECO:0000313" key="1">
    <source>
        <dbReference type="EMBL" id="MBK6266225.1"/>
    </source>
</evidence>
<comment type="caution">
    <text evidence="1">The sequence shown here is derived from an EMBL/GenBank/DDBJ whole genome shotgun (WGS) entry which is preliminary data.</text>
</comment>
<dbReference type="RefSeq" id="WP_201431902.1">
    <property type="nucleotide sequence ID" value="NZ_JAEQBW010000006.1"/>
</dbReference>
<sequence>MKTWIFFLIPLIFLVSCKEEEEDNCAESIVCSDVFISISVNIKDSDGEAVVLDEFYTFIDSRTKIELDRSDFQIEKGIYPVATDANEDLIDFEGTNVVFVGKMDGENVIEHPMIIGKDCCHIKLIQGEEEIIIDEL</sequence>